<dbReference type="GO" id="GO:0043565">
    <property type="term" value="F:sequence-specific DNA binding"/>
    <property type="evidence" value="ECO:0007669"/>
    <property type="project" value="InterPro"/>
</dbReference>
<evidence type="ECO:0000256" key="2">
    <source>
        <dbReference type="ARBA" id="ARBA00022840"/>
    </source>
</evidence>
<dbReference type="PANTHER" id="PTHR32071:SF77">
    <property type="entry name" value="TRANSCRIPTIONAL REGULATORY PROTEIN"/>
    <property type="match status" value="1"/>
</dbReference>
<dbReference type="Pfam" id="PF02954">
    <property type="entry name" value="HTH_8"/>
    <property type="match status" value="1"/>
</dbReference>
<dbReference type="InterPro" id="IPR009057">
    <property type="entry name" value="Homeodomain-like_sf"/>
</dbReference>
<dbReference type="Pfam" id="PF25601">
    <property type="entry name" value="AAA_lid_14"/>
    <property type="match status" value="1"/>
</dbReference>
<evidence type="ECO:0000313" key="7">
    <source>
        <dbReference type="EMBL" id="AKJ69151.2"/>
    </source>
</evidence>
<dbReference type="EMBL" id="CP011568">
    <property type="protein sequence ID" value="AKJ69151.2"/>
    <property type="molecule type" value="Genomic_DNA"/>
</dbReference>
<dbReference type="CDD" id="cd00009">
    <property type="entry name" value="AAA"/>
    <property type="match status" value="1"/>
</dbReference>
<dbReference type="PROSITE" id="PS00675">
    <property type="entry name" value="SIGMA54_INTERACT_1"/>
    <property type="match status" value="1"/>
</dbReference>
<evidence type="ECO:0000259" key="6">
    <source>
        <dbReference type="PROSITE" id="PS50045"/>
    </source>
</evidence>
<dbReference type="Gene3D" id="1.10.8.60">
    <property type="match status" value="1"/>
</dbReference>
<dbReference type="InterPro" id="IPR002197">
    <property type="entry name" value="HTH_Fis"/>
</dbReference>
<gene>
    <name evidence="7" type="ORF">ABW99_13960</name>
</gene>
<keyword evidence="1" id="KW-0547">Nucleotide-binding</keyword>
<dbReference type="InterPro" id="IPR029016">
    <property type="entry name" value="GAF-like_dom_sf"/>
</dbReference>
<dbReference type="SUPFAM" id="SSF52540">
    <property type="entry name" value="P-loop containing nucleoside triphosphate hydrolases"/>
    <property type="match status" value="1"/>
</dbReference>
<dbReference type="RefSeq" id="WP_052892718.1">
    <property type="nucleotide sequence ID" value="NZ_CP011568.3"/>
</dbReference>
<protein>
    <submittedName>
        <fullName evidence="7">Fis family transcriptional regulator</fullName>
    </submittedName>
</protein>
<evidence type="ECO:0000256" key="3">
    <source>
        <dbReference type="ARBA" id="ARBA00023015"/>
    </source>
</evidence>
<keyword evidence="4" id="KW-0238">DNA-binding</keyword>
<name>A0A0G3EWL3_9BURK</name>
<dbReference type="SUPFAM" id="SSF55781">
    <property type="entry name" value="GAF domain-like"/>
    <property type="match status" value="1"/>
</dbReference>
<evidence type="ECO:0000256" key="4">
    <source>
        <dbReference type="ARBA" id="ARBA00023125"/>
    </source>
</evidence>
<evidence type="ECO:0000256" key="1">
    <source>
        <dbReference type="ARBA" id="ARBA00022741"/>
    </source>
</evidence>
<dbReference type="GO" id="GO:0005524">
    <property type="term" value="F:ATP binding"/>
    <property type="evidence" value="ECO:0007669"/>
    <property type="project" value="UniProtKB-KW"/>
</dbReference>
<evidence type="ECO:0000313" key="8">
    <source>
        <dbReference type="Proteomes" id="UP000036700"/>
    </source>
</evidence>
<dbReference type="GO" id="GO:0006355">
    <property type="term" value="P:regulation of DNA-templated transcription"/>
    <property type="evidence" value="ECO:0007669"/>
    <property type="project" value="InterPro"/>
</dbReference>
<reference evidence="8" key="1">
    <citation type="submission" date="2015-06" db="EMBL/GenBank/DDBJ databases">
        <authorList>
            <person name="Lim Y.L."/>
            <person name="Ee R."/>
            <person name="Yong D."/>
            <person name="How K.Y."/>
            <person name="Yin W.F."/>
            <person name="Chan K.G."/>
        </authorList>
    </citation>
    <scope>NUCLEOTIDE SEQUENCE [LARGE SCALE GENOMIC DNA]</scope>
    <source>
        <strain evidence="8">DSM 25325</strain>
    </source>
</reference>
<organism evidence="7 8">
    <name type="scientific">Pandoraea thiooxydans</name>
    <dbReference type="NCBI Taxonomy" id="445709"/>
    <lineage>
        <taxon>Bacteria</taxon>
        <taxon>Pseudomonadati</taxon>
        <taxon>Pseudomonadota</taxon>
        <taxon>Betaproteobacteria</taxon>
        <taxon>Burkholderiales</taxon>
        <taxon>Burkholderiaceae</taxon>
        <taxon>Pandoraea</taxon>
    </lineage>
</organism>
<accession>A0A0G3EWL3</accession>
<dbReference type="Pfam" id="PF01590">
    <property type="entry name" value="GAF"/>
    <property type="match status" value="1"/>
</dbReference>
<dbReference type="KEGG" id="ptx:ABW99_13960"/>
<dbReference type="FunFam" id="3.40.50.300:FF:000006">
    <property type="entry name" value="DNA-binding transcriptional regulator NtrC"/>
    <property type="match status" value="1"/>
</dbReference>
<dbReference type="InterPro" id="IPR025662">
    <property type="entry name" value="Sigma_54_int_dom_ATP-bd_1"/>
</dbReference>
<feature type="domain" description="Sigma-54 factor interaction" evidence="6">
    <location>
        <begin position="316"/>
        <end position="543"/>
    </location>
</feature>
<sequence length="630" mass="69268">MIDQSHERSVSFGLSETMKPDYDLLGQHELRLQLARNRVLHAHAAPVMESLHEQIANTQSMVVLTDPQGLILMSLGDDDFLSRAEKVALKPGALWSEEFQGTNAIGTAIAEMAPTTVHGDQHFLRANHFLTCSSVPIIGPSGKLAGVLDVTGDHRSYHRHTMALVRMSAQMIENQLFANAFPEAFLVRFHGRHEFLGTLMEGIAAFSRDGRFLSANRSAQFQLGLSLAALGAHTFSSLFGITPSAVFDHYRTAQPGLLKLCLNNGVRVFGKAEFQYTGLTLPTSIAAPEPAPLQTASDDGTNAAKMRMRLSSLRYLDTGDPQITALIDKLRKVIGKDISIMITGETGTGKELLARAIHNDSPRRSGPFIAVNCASIPETLIESELFGYEEGAFSGARRKGGTGRVLQANGGTLFLDEIGDMPISLQARLLRVLQERVVTPLGSTKSIAVNVAIICATNRNLREMIRTGSFREDLYYRLNGMVARLPPLRERGDLEIVIAKILHDDLNVERRLHIDPEVMGLFRRYHWPGNFRQLSNVLRTAAAIVDDDGHIRREHLPDDFLEDLSDIPAAPVMQLPSGNTRLDELEVSAIAAALRQHQGNVSAVARMLGVSRNTIYRKMQALQLQGKTDA</sequence>
<dbReference type="AlphaFoldDB" id="A0A0G3EWL3"/>
<keyword evidence="3" id="KW-0805">Transcription regulation</keyword>
<dbReference type="PROSITE" id="PS00676">
    <property type="entry name" value="SIGMA54_INTERACT_2"/>
    <property type="match status" value="1"/>
</dbReference>
<dbReference type="SUPFAM" id="SSF46689">
    <property type="entry name" value="Homeodomain-like"/>
    <property type="match status" value="1"/>
</dbReference>
<dbReference type="InterPro" id="IPR003018">
    <property type="entry name" value="GAF"/>
</dbReference>
<dbReference type="SMART" id="SM00382">
    <property type="entry name" value="AAA"/>
    <property type="match status" value="1"/>
</dbReference>
<keyword evidence="5" id="KW-0804">Transcription</keyword>
<keyword evidence="2" id="KW-0067">ATP-binding</keyword>
<evidence type="ECO:0000256" key="5">
    <source>
        <dbReference type="ARBA" id="ARBA00023163"/>
    </source>
</evidence>
<dbReference type="PANTHER" id="PTHR32071">
    <property type="entry name" value="TRANSCRIPTIONAL REGULATORY PROTEIN"/>
    <property type="match status" value="1"/>
</dbReference>
<proteinExistence type="predicted"/>
<dbReference type="PROSITE" id="PS50045">
    <property type="entry name" value="SIGMA54_INTERACT_4"/>
    <property type="match status" value="1"/>
</dbReference>
<dbReference type="Gene3D" id="1.10.10.60">
    <property type="entry name" value="Homeodomain-like"/>
    <property type="match status" value="1"/>
</dbReference>
<dbReference type="Gene3D" id="3.40.50.300">
    <property type="entry name" value="P-loop containing nucleotide triphosphate hydrolases"/>
    <property type="match status" value="1"/>
</dbReference>
<dbReference type="Gene3D" id="3.30.450.40">
    <property type="match status" value="1"/>
</dbReference>
<dbReference type="STRING" id="445709.ABW99_13960"/>
<dbReference type="InterPro" id="IPR025943">
    <property type="entry name" value="Sigma_54_int_dom_ATP-bd_2"/>
</dbReference>
<dbReference type="PRINTS" id="PR01590">
    <property type="entry name" value="HTHFIS"/>
</dbReference>
<dbReference type="InterPro" id="IPR002078">
    <property type="entry name" value="Sigma_54_int"/>
</dbReference>
<dbReference type="Pfam" id="PF00158">
    <property type="entry name" value="Sigma54_activat"/>
    <property type="match status" value="1"/>
</dbReference>
<dbReference type="InterPro" id="IPR058031">
    <property type="entry name" value="AAA_lid_NorR"/>
</dbReference>
<dbReference type="Proteomes" id="UP000036700">
    <property type="component" value="Chromosome"/>
</dbReference>
<dbReference type="InterPro" id="IPR027417">
    <property type="entry name" value="P-loop_NTPase"/>
</dbReference>
<keyword evidence="8" id="KW-1185">Reference proteome</keyword>
<dbReference type="InterPro" id="IPR003593">
    <property type="entry name" value="AAA+_ATPase"/>
</dbReference>